<sequence>MLTTSNYKIYLIDTGTTANYAQLDCEDIDLNTTFSVSDLSNIDNRKDFITKTITFKATKNNNIVFGNLSNLNRVVDDTISSTFFFNFNITKDVECMVFENNTLVFKGNLSFLSSQRDNLGNLTYSCSIRGFMVDFFSQIKDLTIASLDFSSFAHTYNMTNIVNSWNYKYIQNGSTITGQTGNGYLYGFVDYGAGIVNDDSFSNKIDYRNFRPAIYLKEYFNAIFSQSALTSSYSYTITGSTHFMESFNKAIVPNNDLDFSFTLTPYVIFEVENNSIPNTYDADAQTSYNSTYNRQDYTHLLGFTTVVTGSTGQTFINPALDNGQIINFNNTINTTVTASIVFDFKTLYYPLSTTENTVIRFQLMYRDNPTLEFQNLGGATKEYTPFQLINDVNQTLKLSITQTFLAGGQIALIAYIDQYHDRKSFVITVNNVDLQIGTIRQTSQVTLNLGDKAILVAQNMLTVKQYDFLKSIINMFNLYVYSDPNNPKNIIFEPYDDFYKKFNIGTIRDSALDWTKKIDNNSSFTITPIAELFKTYTFKFKDETDYLSKIYTDTWADTYGNLQLSGSTSGDEKDINLIFASTPILNLYGRNYANFWELDSNFQKKPKVSQPRLLFYNGLQATSTYEIGKIINTPTGYTFNSIDTSNIGAYTFGYYAEANEYTVTSDGEFSDLIFDIPKERFYTSGGTFVSYGSGKKTLYDRYYNNFITELIDSNTRVISVDAHLNESDIQNLNFQTPIYFNSIYGNSYFKLLSVEYTNKNQKSKVKFQSVYINDENISFSGFTSDLYSNYYTRNSCGSGFTGESIKYVVPVGQFTSLLSQADANSLAVAYANTNGSYVANTYGLCVNTGTSFNLRFDVSSFAACSSIDSATYYTNTGTLSSGATIFNTVSGHTLRAVFGYYSDGSKYYQTDYTSTIISSGVCGSTGSTSTYNPISLSYSDNEYYACSRAVSVPESNQVFYISSMSMGLGTHIYTNTSTLTFGPDGWYSDKYAAYQVSGGIVLLIESCSSVNGKPGH</sequence>
<dbReference type="Proteomes" id="UP000268007">
    <property type="component" value="Unassembled WGS sequence"/>
</dbReference>
<evidence type="ECO:0000259" key="1">
    <source>
        <dbReference type="Pfam" id="PF19404"/>
    </source>
</evidence>
<dbReference type="InterPro" id="IPR046020">
    <property type="entry name" value="DUF5977"/>
</dbReference>
<evidence type="ECO:0000313" key="2">
    <source>
        <dbReference type="EMBL" id="RKR82651.1"/>
    </source>
</evidence>
<organism evidence="2 3">
    <name type="scientific">Mucilaginibacter gracilis</name>
    <dbReference type="NCBI Taxonomy" id="423350"/>
    <lineage>
        <taxon>Bacteria</taxon>
        <taxon>Pseudomonadati</taxon>
        <taxon>Bacteroidota</taxon>
        <taxon>Sphingobacteriia</taxon>
        <taxon>Sphingobacteriales</taxon>
        <taxon>Sphingobacteriaceae</taxon>
        <taxon>Mucilaginibacter</taxon>
    </lineage>
</organism>
<dbReference type="RefSeq" id="WP_147425638.1">
    <property type="nucleotide sequence ID" value="NZ_RBKU01000001.1"/>
</dbReference>
<reference evidence="2 3" key="1">
    <citation type="submission" date="2018-10" db="EMBL/GenBank/DDBJ databases">
        <title>Genomic Encyclopedia of Archaeal and Bacterial Type Strains, Phase II (KMG-II): from individual species to whole genera.</title>
        <authorList>
            <person name="Goeker M."/>
        </authorList>
    </citation>
    <scope>NUCLEOTIDE SEQUENCE [LARGE SCALE GENOMIC DNA]</scope>
    <source>
        <strain evidence="2 3">DSM 18602</strain>
    </source>
</reference>
<gene>
    <name evidence="2" type="ORF">BDD43_2836</name>
</gene>
<name>A0A495J1Y6_9SPHI</name>
<dbReference type="EMBL" id="RBKU01000001">
    <property type="protein sequence ID" value="RKR82651.1"/>
    <property type="molecule type" value="Genomic_DNA"/>
</dbReference>
<dbReference type="Pfam" id="PF19404">
    <property type="entry name" value="DUF5977"/>
    <property type="match status" value="1"/>
</dbReference>
<comment type="caution">
    <text evidence="2">The sequence shown here is derived from an EMBL/GenBank/DDBJ whole genome shotgun (WGS) entry which is preliminary data.</text>
</comment>
<keyword evidence="3" id="KW-1185">Reference proteome</keyword>
<dbReference type="OrthoDB" id="780171at2"/>
<accession>A0A495J1Y6</accession>
<proteinExistence type="predicted"/>
<evidence type="ECO:0000313" key="3">
    <source>
        <dbReference type="Proteomes" id="UP000268007"/>
    </source>
</evidence>
<dbReference type="AlphaFoldDB" id="A0A495J1Y6"/>
<protein>
    <recommendedName>
        <fullName evidence="1">DUF5977 domain-containing protein</fullName>
    </recommendedName>
</protein>
<feature type="domain" description="DUF5977" evidence="1">
    <location>
        <begin position="782"/>
        <end position="846"/>
    </location>
</feature>